<accession>A0A2V3PSL2</accession>
<gene>
    <name evidence="2" type="ORF">CLV62_10649</name>
</gene>
<name>A0A2V3PSL2_9BACT</name>
<dbReference type="EMBL" id="QICL01000006">
    <property type="protein sequence ID" value="PXV65876.1"/>
    <property type="molecule type" value="Genomic_DNA"/>
</dbReference>
<keyword evidence="3" id="KW-1185">Reference proteome</keyword>
<comment type="caution">
    <text evidence="2">The sequence shown here is derived from an EMBL/GenBank/DDBJ whole genome shotgun (WGS) entry which is preliminary data.</text>
</comment>
<sequence>MKNNFLIFSLLLFLLSSCDGKEDSIQSEFIQLSQKEISFDHKEGKDTIGLRTNTSWEIENVPEWLTVSKQKGTQEDTDVIIVTQANNQSETREFELIFQTKYEKIAIHIYQEAKPKPEYTLPWLGFADGKLVSGTYSETEPFDLEFETDELFINASNKELIFPGSLFAGNLTNYPKLDAIKGYIYNPMTITIGSITNFTIEENYMPTYETYQKIEKEGIDKFSSNANLSMPDSYGEYYYSRRHLHCIGLSRLGISLEELLNGKTYKEESMKHEYGLIYRISNIKFNTIMDFPYPSLLKNELNKDEFTPLNPNYISEINYTNNTLLLVESDFDRETVNSIKLKLNKNEQLNNDEITKAKQMDAYYLYLVSVGEFKVIKGNLIEVANQLKNQAVKAVIVPTSFTFTDYYNGAGVVNYKIHVE</sequence>
<reference evidence="2 3" key="1">
    <citation type="submission" date="2018-03" db="EMBL/GenBank/DDBJ databases">
        <title>Genomic Encyclopedia of Archaeal and Bacterial Type Strains, Phase II (KMG-II): from individual species to whole genera.</title>
        <authorList>
            <person name="Goeker M."/>
        </authorList>
    </citation>
    <scope>NUCLEOTIDE SEQUENCE [LARGE SCALE GENOMIC DNA]</scope>
    <source>
        <strain evidence="2 3">DSM 100214</strain>
    </source>
</reference>
<evidence type="ECO:0000313" key="2">
    <source>
        <dbReference type="EMBL" id="PXV65876.1"/>
    </source>
</evidence>
<dbReference type="Pfam" id="PF13004">
    <property type="entry name" value="BACON"/>
    <property type="match status" value="1"/>
</dbReference>
<dbReference type="OrthoDB" id="1043265at2"/>
<dbReference type="PROSITE" id="PS51257">
    <property type="entry name" value="PROKAR_LIPOPROTEIN"/>
    <property type="match status" value="1"/>
</dbReference>
<evidence type="ECO:0000259" key="1">
    <source>
        <dbReference type="Pfam" id="PF13004"/>
    </source>
</evidence>
<dbReference type="Gene3D" id="2.60.40.10">
    <property type="entry name" value="Immunoglobulins"/>
    <property type="match status" value="1"/>
</dbReference>
<dbReference type="Proteomes" id="UP000247973">
    <property type="component" value="Unassembled WGS sequence"/>
</dbReference>
<dbReference type="RefSeq" id="WP_110310066.1">
    <property type="nucleotide sequence ID" value="NZ_QICL01000006.1"/>
</dbReference>
<dbReference type="AlphaFoldDB" id="A0A2V3PSL2"/>
<dbReference type="InterPro" id="IPR024361">
    <property type="entry name" value="BACON"/>
</dbReference>
<proteinExistence type="predicted"/>
<dbReference type="CDD" id="cd14948">
    <property type="entry name" value="BACON"/>
    <property type="match status" value="1"/>
</dbReference>
<organism evidence="2 3">
    <name type="scientific">Dysgonomonas alginatilytica</name>
    <dbReference type="NCBI Taxonomy" id="1605892"/>
    <lineage>
        <taxon>Bacteria</taxon>
        <taxon>Pseudomonadati</taxon>
        <taxon>Bacteroidota</taxon>
        <taxon>Bacteroidia</taxon>
        <taxon>Bacteroidales</taxon>
        <taxon>Dysgonomonadaceae</taxon>
        <taxon>Dysgonomonas</taxon>
    </lineage>
</organism>
<feature type="domain" description="BACON" evidence="1">
    <location>
        <begin position="54"/>
        <end position="112"/>
    </location>
</feature>
<protein>
    <recommendedName>
        <fullName evidence="1">BACON domain-containing protein</fullName>
    </recommendedName>
</protein>
<dbReference type="InterPro" id="IPR013783">
    <property type="entry name" value="Ig-like_fold"/>
</dbReference>
<evidence type="ECO:0000313" key="3">
    <source>
        <dbReference type="Proteomes" id="UP000247973"/>
    </source>
</evidence>